<evidence type="ECO:0000259" key="6">
    <source>
        <dbReference type="Pfam" id="PF01266"/>
    </source>
</evidence>
<keyword evidence="4" id="KW-0274">FAD</keyword>
<evidence type="ECO:0000256" key="2">
    <source>
        <dbReference type="ARBA" id="ARBA00006730"/>
    </source>
</evidence>
<dbReference type="GO" id="GO:0005737">
    <property type="term" value="C:cytoplasm"/>
    <property type="evidence" value="ECO:0007669"/>
    <property type="project" value="TreeGrafter"/>
</dbReference>
<proteinExistence type="inferred from homology"/>
<dbReference type="PANTHER" id="PTHR11530">
    <property type="entry name" value="D-AMINO ACID OXIDASE"/>
    <property type="match status" value="1"/>
</dbReference>
<dbReference type="Pfam" id="PF01266">
    <property type="entry name" value="DAO"/>
    <property type="match status" value="1"/>
</dbReference>
<dbReference type="GO" id="GO:0071949">
    <property type="term" value="F:FAD binding"/>
    <property type="evidence" value="ECO:0007669"/>
    <property type="project" value="InterPro"/>
</dbReference>
<dbReference type="InterPro" id="IPR006076">
    <property type="entry name" value="FAD-dep_OxRdtase"/>
</dbReference>
<dbReference type="SUPFAM" id="SSF51971">
    <property type="entry name" value="Nucleotide-binding domain"/>
    <property type="match status" value="1"/>
</dbReference>
<feature type="domain" description="FAD dependent oxidoreductase" evidence="6">
    <location>
        <begin position="18"/>
        <end position="179"/>
    </location>
</feature>
<protein>
    <submittedName>
        <fullName evidence="7">Unannotated protein</fullName>
    </submittedName>
</protein>
<evidence type="ECO:0000256" key="4">
    <source>
        <dbReference type="ARBA" id="ARBA00022827"/>
    </source>
</evidence>
<dbReference type="Gene3D" id="3.30.9.10">
    <property type="entry name" value="D-Amino Acid Oxidase, subunit A, domain 2"/>
    <property type="match status" value="1"/>
</dbReference>
<comment type="cofactor">
    <cofactor evidence="1">
        <name>FAD</name>
        <dbReference type="ChEBI" id="CHEBI:57692"/>
    </cofactor>
</comment>
<dbReference type="GO" id="GO:0019478">
    <property type="term" value="P:D-amino acid catabolic process"/>
    <property type="evidence" value="ECO:0007669"/>
    <property type="project" value="TreeGrafter"/>
</dbReference>
<dbReference type="InterPro" id="IPR023209">
    <property type="entry name" value="DAO"/>
</dbReference>
<keyword evidence="3" id="KW-0285">Flavoprotein</keyword>
<evidence type="ECO:0000256" key="3">
    <source>
        <dbReference type="ARBA" id="ARBA00022630"/>
    </source>
</evidence>
<dbReference type="GO" id="GO:0003884">
    <property type="term" value="F:D-amino-acid oxidase activity"/>
    <property type="evidence" value="ECO:0007669"/>
    <property type="project" value="InterPro"/>
</dbReference>
<dbReference type="EMBL" id="CAEZSR010000358">
    <property type="protein sequence ID" value="CAB4603070.1"/>
    <property type="molecule type" value="Genomic_DNA"/>
</dbReference>
<evidence type="ECO:0000313" key="7">
    <source>
        <dbReference type="EMBL" id="CAB4603070.1"/>
    </source>
</evidence>
<name>A0A6J6GS08_9ZZZZ</name>
<dbReference type="AlphaFoldDB" id="A0A6J6GS08"/>
<keyword evidence="5" id="KW-0560">Oxidoreductase</keyword>
<dbReference type="PANTHER" id="PTHR11530:SF11">
    <property type="entry name" value="D-ASPARTATE OXIDASE"/>
    <property type="match status" value="1"/>
</dbReference>
<comment type="similarity">
    <text evidence="2">Belongs to the DAMOX/DASOX family.</text>
</comment>
<organism evidence="7">
    <name type="scientific">freshwater metagenome</name>
    <dbReference type="NCBI Taxonomy" id="449393"/>
    <lineage>
        <taxon>unclassified sequences</taxon>
        <taxon>metagenomes</taxon>
        <taxon>ecological metagenomes</taxon>
    </lineage>
</organism>
<accession>A0A6J6GS08</accession>
<evidence type="ECO:0000256" key="1">
    <source>
        <dbReference type="ARBA" id="ARBA00001974"/>
    </source>
</evidence>
<gene>
    <name evidence="7" type="ORF">UFOPK1493_04463</name>
</gene>
<evidence type="ECO:0000256" key="5">
    <source>
        <dbReference type="ARBA" id="ARBA00023002"/>
    </source>
</evidence>
<sequence>MVHERITSLAALFERGHEIVVNCAGVGARALAGDPLVRAMRGIVLHTRPVPGLARSLHDDAPGNVVTYVFIYDDHLVLGSTYEQDAWDERIDQGQLQAIIDRCRKLACVDGCPNWRDLGAEILDRRVGLRPARGQTGVTEDVRLEIEHAGAGRTIVHNYGHGRSGVSLAWGTAEEAADLVSAVARGTARPD</sequence>
<reference evidence="7" key="1">
    <citation type="submission" date="2020-05" db="EMBL/GenBank/DDBJ databases">
        <authorList>
            <person name="Chiriac C."/>
            <person name="Salcher M."/>
            <person name="Ghai R."/>
            <person name="Kavagutti S V."/>
        </authorList>
    </citation>
    <scope>NUCLEOTIDE SEQUENCE</scope>
</reference>
<dbReference type="SUPFAM" id="SSF54373">
    <property type="entry name" value="FAD-linked reductases, C-terminal domain"/>
    <property type="match status" value="1"/>
</dbReference>